<dbReference type="RefSeq" id="WP_323356702.1">
    <property type="nucleotide sequence ID" value="NZ_JAYGHY010000023.1"/>
</dbReference>
<accession>A0ABU5SWB7</accession>
<dbReference type="EMBL" id="JAYGHY010000023">
    <property type="protein sequence ID" value="MEA5442652.1"/>
    <property type="molecule type" value="Genomic_DNA"/>
</dbReference>
<feature type="transmembrane region" description="Helical" evidence="1">
    <location>
        <begin position="6"/>
        <end position="26"/>
    </location>
</feature>
<keyword evidence="1" id="KW-0812">Transmembrane</keyword>
<evidence type="ECO:0000313" key="2">
    <source>
        <dbReference type="EMBL" id="MEA5442652.1"/>
    </source>
</evidence>
<gene>
    <name evidence="2" type="ORF">VB739_08820</name>
</gene>
<proteinExistence type="predicted"/>
<reference evidence="2 3" key="1">
    <citation type="submission" date="2023-12" db="EMBL/GenBank/DDBJ databases">
        <title>Baltic Sea Cyanobacteria.</title>
        <authorList>
            <person name="Delbaje E."/>
            <person name="Fewer D.P."/>
            <person name="Shishido T.K."/>
        </authorList>
    </citation>
    <scope>NUCLEOTIDE SEQUENCE [LARGE SCALE GENOMIC DNA]</scope>
    <source>
        <strain evidence="2 3">UHCC 0281</strain>
    </source>
</reference>
<comment type="caution">
    <text evidence="2">The sequence shown here is derived from an EMBL/GenBank/DDBJ whole genome shotgun (WGS) entry which is preliminary data.</text>
</comment>
<keyword evidence="1" id="KW-0472">Membrane</keyword>
<dbReference type="Proteomes" id="UP001302329">
    <property type="component" value="Unassembled WGS sequence"/>
</dbReference>
<sequence>MTAPPFDVLPLALGAAVSPLLLVGQLRTLTTPGSGVKLSWAYAAGNALVVAGWAAVGLGSGGSLPDRPAAGADPVSAGVHLVLAAVLLAIGFRSLHRDGGTLSPAPAPAGASLARSFTLGVALMAGNLTSLVLYLPALQDLARSDLATGPLAALVVLVSLITLAPSLLPPVLLVLTGAWGRARLQWLCHWTLAHQGQINSGLCFVFAAYLGRSGLARL</sequence>
<dbReference type="Pfam" id="PF11139">
    <property type="entry name" value="SfLAP"/>
    <property type="match status" value="1"/>
</dbReference>
<name>A0ABU5SWB7_9CYAN</name>
<feature type="transmembrane region" description="Helical" evidence="1">
    <location>
        <begin position="116"/>
        <end position="137"/>
    </location>
</feature>
<keyword evidence="3" id="KW-1185">Reference proteome</keyword>
<feature type="transmembrane region" description="Helical" evidence="1">
    <location>
        <begin position="76"/>
        <end position="95"/>
    </location>
</feature>
<dbReference type="InterPro" id="IPR021315">
    <property type="entry name" value="Gap/Sap"/>
</dbReference>
<protein>
    <submittedName>
        <fullName evidence="2">GAP family protein</fullName>
    </submittedName>
</protein>
<feature type="transmembrane region" description="Helical" evidence="1">
    <location>
        <begin position="149"/>
        <end position="175"/>
    </location>
</feature>
<evidence type="ECO:0000256" key="1">
    <source>
        <dbReference type="SAM" id="Phobius"/>
    </source>
</evidence>
<organism evidence="2 3">
    <name type="scientific">Cyanobium gracile UHCC 0281</name>
    <dbReference type="NCBI Taxonomy" id="3110309"/>
    <lineage>
        <taxon>Bacteria</taxon>
        <taxon>Bacillati</taxon>
        <taxon>Cyanobacteriota</taxon>
        <taxon>Cyanophyceae</taxon>
        <taxon>Synechococcales</taxon>
        <taxon>Prochlorococcaceae</taxon>
        <taxon>Cyanobium</taxon>
    </lineage>
</organism>
<evidence type="ECO:0000313" key="3">
    <source>
        <dbReference type="Proteomes" id="UP001302329"/>
    </source>
</evidence>
<keyword evidence="1" id="KW-1133">Transmembrane helix</keyword>
<feature type="transmembrane region" description="Helical" evidence="1">
    <location>
        <begin position="38"/>
        <end position="56"/>
    </location>
</feature>